<proteinExistence type="predicted"/>
<gene>
    <name evidence="2" type="ORF">NA56DRAFT_657742</name>
</gene>
<dbReference type="AlphaFoldDB" id="A0A2J6Q9M8"/>
<accession>A0A2J6Q9M8</accession>
<name>A0A2J6Q9M8_9HELO</name>
<reference evidence="2 3" key="1">
    <citation type="submission" date="2016-05" db="EMBL/GenBank/DDBJ databases">
        <title>A degradative enzymes factory behind the ericoid mycorrhizal symbiosis.</title>
        <authorList>
            <consortium name="DOE Joint Genome Institute"/>
            <person name="Martino E."/>
            <person name="Morin E."/>
            <person name="Grelet G."/>
            <person name="Kuo A."/>
            <person name="Kohler A."/>
            <person name="Daghino S."/>
            <person name="Barry K."/>
            <person name="Choi C."/>
            <person name="Cichocki N."/>
            <person name="Clum A."/>
            <person name="Copeland A."/>
            <person name="Hainaut M."/>
            <person name="Haridas S."/>
            <person name="Labutti K."/>
            <person name="Lindquist E."/>
            <person name="Lipzen A."/>
            <person name="Khouja H.-R."/>
            <person name="Murat C."/>
            <person name="Ohm R."/>
            <person name="Olson A."/>
            <person name="Spatafora J."/>
            <person name="Veneault-Fourrey C."/>
            <person name="Henrissat B."/>
            <person name="Grigoriev I."/>
            <person name="Martin F."/>
            <person name="Perotto S."/>
        </authorList>
    </citation>
    <scope>NUCLEOTIDE SEQUENCE [LARGE SCALE GENOMIC DNA]</scope>
    <source>
        <strain evidence="2 3">UAMH 7357</strain>
    </source>
</reference>
<keyword evidence="3" id="KW-1185">Reference proteome</keyword>
<organism evidence="2 3">
    <name type="scientific">Hyaloscypha hepaticicola</name>
    <dbReference type="NCBI Taxonomy" id="2082293"/>
    <lineage>
        <taxon>Eukaryota</taxon>
        <taxon>Fungi</taxon>
        <taxon>Dikarya</taxon>
        <taxon>Ascomycota</taxon>
        <taxon>Pezizomycotina</taxon>
        <taxon>Leotiomycetes</taxon>
        <taxon>Helotiales</taxon>
        <taxon>Hyaloscyphaceae</taxon>
        <taxon>Hyaloscypha</taxon>
    </lineage>
</organism>
<feature type="coiled-coil region" evidence="1">
    <location>
        <begin position="201"/>
        <end position="242"/>
    </location>
</feature>
<evidence type="ECO:0000313" key="3">
    <source>
        <dbReference type="Proteomes" id="UP000235672"/>
    </source>
</evidence>
<evidence type="ECO:0000256" key="1">
    <source>
        <dbReference type="SAM" id="Coils"/>
    </source>
</evidence>
<sequence>MDGLIDLITSGRLFRQITEYAWTRRGTGDREHLEFQDPSIFENAEDGSSPLGGSIEEPRVTEGVGSASGIADANESPRMDCLSPAQEAIDYIHPSNRPAHIQALAYATAANKLPLTAKYSELFTFVGKDNEVGTGVSLTEVMVWQFNAVFQSEQKTADIISRINAIAGRRAIIEKDIAEINSQLEDLPEGYETFPALLQGVIQDRQELETLTQAKDELDLEIQGLERAIAQVREDIQYVQKQLFSDWKETLAEGGLLEPYFAQDETEARDSQVADDLGVELQPQPSPTPSQVERYAIEDAREAALNEITRKTIQLQDTQQRFDSLPELRPRSTLTISKSDFDRAMLLDSREATKLLVQAEEELEQACKHARELGLTLSSYDQESCFVDYPDDGYRESLENLWIAHVDRDRIERWMASEDEKPEEIECDEWDSKTVEIWDSVSAIADTPKDRKRIDHWRSICESLDVEMTDQADLDWVAVAATVDCRNQGFVDNLSIYFITIIQNQARP</sequence>
<protein>
    <submittedName>
        <fullName evidence="2">Uncharacterized protein</fullName>
    </submittedName>
</protein>
<evidence type="ECO:0000313" key="2">
    <source>
        <dbReference type="EMBL" id="PMD22976.1"/>
    </source>
</evidence>
<dbReference type="EMBL" id="KZ613476">
    <property type="protein sequence ID" value="PMD22976.1"/>
    <property type="molecule type" value="Genomic_DNA"/>
</dbReference>
<keyword evidence="1" id="KW-0175">Coiled coil</keyword>
<dbReference type="Proteomes" id="UP000235672">
    <property type="component" value="Unassembled WGS sequence"/>
</dbReference>
<dbReference type="OrthoDB" id="5391053at2759"/>